<protein>
    <recommendedName>
        <fullName evidence="16">Peroxidase</fullName>
        <ecNumber evidence="16">1.11.1.7</ecNumber>
    </recommendedName>
</protein>
<dbReference type="GO" id="GO:0006979">
    <property type="term" value="P:response to oxidative stress"/>
    <property type="evidence" value="ECO:0007669"/>
    <property type="project" value="UniProtKB-UniRule"/>
</dbReference>
<dbReference type="SUPFAM" id="SSF48113">
    <property type="entry name" value="Heme-dependent peroxidases"/>
    <property type="match status" value="1"/>
</dbReference>
<feature type="disulfide bond" evidence="15">
    <location>
        <begin position="227"/>
        <end position="249"/>
    </location>
</feature>
<evidence type="ECO:0000256" key="8">
    <source>
        <dbReference type="ARBA" id="ARBA00023002"/>
    </source>
</evidence>
<dbReference type="PROSITE" id="PS50873">
    <property type="entry name" value="PEROXIDASE_4"/>
    <property type="match status" value="1"/>
</dbReference>
<evidence type="ECO:0000256" key="3">
    <source>
        <dbReference type="ARBA" id="ARBA00006873"/>
    </source>
</evidence>
<keyword evidence="4 16" id="KW-0575">Peroxidase</keyword>
<keyword evidence="16" id="KW-0732">Signal</keyword>
<evidence type="ECO:0000256" key="1">
    <source>
        <dbReference type="ARBA" id="ARBA00000189"/>
    </source>
</evidence>
<comment type="caution">
    <text evidence="18">The sequence shown here is derived from an EMBL/GenBank/DDBJ whole genome shotgun (WGS) entry which is preliminary data.</text>
</comment>
<dbReference type="EC" id="1.11.1.7" evidence="16"/>
<dbReference type="Proteomes" id="UP001497457">
    <property type="component" value="Unassembled WGS sequence"/>
</dbReference>
<evidence type="ECO:0000256" key="5">
    <source>
        <dbReference type="ARBA" id="ARBA00022617"/>
    </source>
</evidence>
<evidence type="ECO:0000256" key="16">
    <source>
        <dbReference type="RuleBase" id="RU362060"/>
    </source>
</evidence>
<comment type="cofactor">
    <cofactor evidence="14 16">
        <name>Ca(2+)</name>
        <dbReference type="ChEBI" id="CHEBI:29108"/>
    </cofactor>
    <text evidence="14 16">Binds 2 calcium ions per subunit.</text>
</comment>
<evidence type="ECO:0000256" key="7">
    <source>
        <dbReference type="ARBA" id="ARBA00022837"/>
    </source>
</evidence>
<feature type="binding site" evidence="14">
    <location>
        <position position="268"/>
    </location>
    <ligand>
        <name>Ca(2+)</name>
        <dbReference type="ChEBI" id="CHEBI:29108"/>
        <label>2</label>
    </ligand>
</feature>
<comment type="cofactor">
    <cofactor evidence="14 16">
        <name>heme b</name>
        <dbReference type="ChEBI" id="CHEBI:60344"/>
    </cofactor>
    <text evidence="14 16">Binds 1 heme b (iron(II)-protoporphyrin IX) group per subunit.</text>
</comment>
<accession>A0ABC9HGF8</accession>
<dbReference type="Pfam" id="PF00141">
    <property type="entry name" value="peroxidase"/>
    <property type="match status" value="1"/>
</dbReference>
<evidence type="ECO:0000256" key="10">
    <source>
        <dbReference type="ARBA" id="ARBA00023157"/>
    </source>
</evidence>
<comment type="similarity">
    <text evidence="16">Belongs to the peroxidase family. Classical plant (class III) peroxidase subfamily.</text>
</comment>
<evidence type="ECO:0000256" key="14">
    <source>
        <dbReference type="PIRSR" id="PIRSR600823-3"/>
    </source>
</evidence>
<name>A0ABC9HGF8_9POAL</name>
<keyword evidence="9 14" id="KW-0408">Iron</keyword>
<keyword evidence="5 16" id="KW-0349">Heme</keyword>
<feature type="chain" id="PRO_5044526971" description="Peroxidase" evidence="16">
    <location>
        <begin position="34"/>
        <end position="351"/>
    </location>
</feature>
<keyword evidence="7 14" id="KW-0106">Calcium</keyword>
<dbReference type="AlphaFoldDB" id="A0ABC9HGF8"/>
<dbReference type="InterPro" id="IPR000823">
    <property type="entry name" value="Peroxidase_pln"/>
</dbReference>
<dbReference type="GO" id="GO:0042744">
    <property type="term" value="P:hydrogen peroxide catabolic process"/>
    <property type="evidence" value="ECO:0007669"/>
    <property type="project" value="UniProtKB-KW"/>
</dbReference>
<evidence type="ECO:0000256" key="13">
    <source>
        <dbReference type="PIRSR" id="PIRSR600823-2"/>
    </source>
</evidence>
<keyword evidence="6 14" id="KW-0479">Metal-binding</keyword>
<evidence type="ECO:0000256" key="11">
    <source>
        <dbReference type="ARBA" id="ARBA00023283"/>
    </source>
</evidence>
<comment type="function">
    <text evidence="16">Removal of H(2)O(2), oxidation of toxic reductants, biosynthesis and degradation of lignin, suberization, auxin catabolism, response to environmental stresses such as wounding, pathogen attack and oxidative stress.</text>
</comment>
<dbReference type="FunFam" id="1.10.420.10:FF:000001">
    <property type="entry name" value="Peroxidase"/>
    <property type="match status" value="1"/>
</dbReference>
<dbReference type="GO" id="GO:0140825">
    <property type="term" value="F:lactoperoxidase activity"/>
    <property type="evidence" value="ECO:0007669"/>
    <property type="project" value="UniProtKB-EC"/>
</dbReference>
<sequence>MAMARSIIGSRAVSVAALLFFSAVAALLPTARSTSFPLDPLPHNAHNDSSLPWPIVNLADLAAAGDNHSTDYHAATCPSLEFIVQTNVDNAINVDASIAGGLRRVTPPQGPLERGAVRAERVPEPEVYAADRGHPHHGARAVRRHRDILTLATRRAVVRARGVAFPVRLGRDDNVAPATHRDVAAAIPSPRTADAAALLAAFAAGGLADPSDLVALSGAHSIGKAHCASFADRAAEFNTDFNRKLFRDCRSDAYTVEDLDYVTPRELDNQYYRNLYMGEGVLSSDMALLSNPLTAMWVRYYNEHPQEFLNDFSAKMDKLYNVPRTGFGEIRRCSCFRTNNGRFGKGHADSA</sequence>
<feature type="binding site" evidence="13">
    <location>
        <position position="188"/>
    </location>
    <ligand>
        <name>substrate</name>
    </ligand>
</feature>
<dbReference type="PRINTS" id="PR00461">
    <property type="entry name" value="PLPEROXIDASE"/>
</dbReference>
<evidence type="ECO:0000256" key="4">
    <source>
        <dbReference type="ARBA" id="ARBA00022559"/>
    </source>
</evidence>
<evidence type="ECO:0000313" key="18">
    <source>
        <dbReference type="EMBL" id="CAM0153070.1"/>
    </source>
</evidence>
<evidence type="ECO:0000256" key="9">
    <source>
        <dbReference type="ARBA" id="ARBA00023004"/>
    </source>
</evidence>
<dbReference type="PANTHER" id="PTHR31517">
    <property type="match status" value="1"/>
</dbReference>
<keyword evidence="8 16" id="KW-0560">Oxidoreductase</keyword>
<dbReference type="InterPro" id="IPR019793">
    <property type="entry name" value="Peroxidases_heam-ligand_BS"/>
</dbReference>
<feature type="binding site" evidence="14">
    <location>
        <position position="263"/>
    </location>
    <ligand>
        <name>Ca(2+)</name>
        <dbReference type="ChEBI" id="CHEBI:29108"/>
        <label>2</label>
    </ligand>
</feature>
<evidence type="ECO:0000256" key="6">
    <source>
        <dbReference type="ARBA" id="ARBA00022723"/>
    </source>
</evidence>
<dbReference type="InterPro" id="IPR002016">
    <property type="entry name" value="Haem_peroxidase"/>
</dbReference>
<organism evidence="18 19">
    <name type="scientific">Urochloa decumbens</name>
    <dbReference type="NCBI Taxonomy" id="240449"/>
    <lineage>
        <taxon>Eukaryota</taxon>
        <taxon>Viridiplantae</taxon>
        <taxon>Streptophyta</taxon>
        <taxon>Embryophyta</taxon>
        <taxon>Tracheophyta</taxon>
        <taxon>Spermatophyta</taxon>
        <taxon>Magnoliopsida</taxon>
        <taxon>Liliopsida</taxon>
        <taxon>Poales</taxon>
        <taxon>Poaceae</taxon>
        <taxon>PACMAD clade</taxon>
        <taxon>Panicoideae</taxon>
        <taxon>Panicodae</taxon>
        <taxon>Paniceae</taxon>
        <taxon>Melinidinae</taxon>
        <taxon>Urochloa</taxon>
    </lineage>
</organism>
<feature type="binding site" description="axial binding residue" evidence="14">
    <location>
        <position position="220"/>
    </location>
    <ligand>
        <name>heme b</name>
        <dbReference type="ChEBI" id="CHEBI:60344"/>
    </ligand>
    <ligandPart>
        <name>Fe</name>
        <dbReference type="ChEBI" id="CHEBI:18248"/>
    </ligandPart>
</feature>
<dbReference type="GO" id="GO:0005576">
    <property type="term" value="C:extracellular region"/>
    <property type="evidence" value="ECO:0007669"/>
    <property type="project" value="UniProtKB-SubCell"/>
</dbReference>
<comment type="catalytic activity">
    <reaction evidence="1 16">
        <text>2 a phenolic donor + H2O2 = 2 a phenolic radical donor + 2 H2O</text>
        <dbReference type="Rhea" id="RHEA:56136"/>
        <dbReference type="ChEBI" id="CHEBI:15377"/>
        <dbReference type="ChEBI" id="CHEBI:16240"/>
        <dbReference type="ChEBI" id="CHEBI:139520"/>
        <dbReference type="ChEBI" id="CHEBI:139521"/>
        <dbReference type="EC" id="1.11.1.7"/>
    </reaction>
</comment>
<evidence type="ECO:0000256" key="2">
    <source>
        <dbReference type="ARBA" id="ARBA00004613"/>
    </source>
</evidence>
<evidence type="ECO:0000313" key="19">
    <source>
        <dbReference type="Proteomes" id="UP001497457"/>
    </source>
</evidence>
<dbReference type="Gene3D" id="1.10.420.10">
    <property type="entry name" value="Peroxidase, domain 2"/>
    <property type="match status" value="1"/>
</dbReference>
<keyword evidence="16" id="KW-0964">Secreted</keyword>
<evidence type="ECO:0000259" key="17">
    <source>
        <dbReference type="PROSITE" id="PS50873"/>
    </source>
</evidence>
<dbReference type="InterPro" id="IPR010255">
    <property type="entry name" value="Haem_peroxidase_sf"/>
</dbReference>
<keyword evidence="19" id="KW-1185">Reference proteome</keyword>
<gene>
    <name evidence="18" type="ORF">URODEC1_LOCUS125829</name>
</gene>
<dbReference type="PROSITE" id="PS00435">
    <property type="entry name" value="PEROXIDASE_1"/>
    <property type="match status" value="1"/>
</dbReference>
<keyword evidence="12 16" id="KW-0376">Hydrogen peroxide</keyword>
<dbReference type="GO" id="GO:0046872">
    <property type="term" value="F:metal ion binding"/>
    <property type="evidence" value="ECO:0007669"/>
    <property type="project" value="UniProtKB-UniRule"/>
</dbReference>
<comment type="similarity">
    <text evidence="3">Belongs to the peroxidase family. Ascorbate peroxidase subfamily.</text>
</comment>
<feature type="domain" description="Plant heme peroxidase family profile" evidence="17">
    <location>
        <begin position="67"/>
        <end position="332"/>
    </location>
</feature>
<dbReference type="Gene3D" id="1.10.520.10">
    <property type="match status" value="1"/>
</dbReference>
<proteinExistence type="inferred from homology"/>
<evidence type="ECO:0000256" key="12">
    <source>
        <dbReference type="ARBA" id="ARBA00023324"/>
    </source>
</evidence>
<comment type="subcellular location">
    <subcellularLocation>
        <location evidence="2 16">Secreted</location>
    </subcellularLocation>
</comment>
<keyword evidence="10 15" id="KW-1015">Disulfide bond</keyword>
<reference evidence="18 19" key="1">
    <citation type="submission" date="2024-10" db="EMBL/GenBank/DDBJ databases">
        <authorList>
            <person name="Ryan C."/>
        </authorList>
    </citation>
    <scope>NUCLEOTIDE SEQUENCE [LARGE SCALE GENOMIC DNA]</scope>
</reference>
<dbReference type="EMBL" id="CAXIPR030007037">
    <property type="protein sequence ID" value="CAM0153070.1"/>
    <property type="molecule type" value="Genomic_DNA"/>
</dbReference>
<evidence type="ECO:0000256" key="15">
    <source>
        <dbReference type="PIRSR" id="PIRSR600823-5"/>
    </source>
</evidence>
<dbReference type="PRINTS" id="PR00458">
    <property type="entry name" value="PEROXIDASE"/>
</dbReference>
<dbReference type="GO" id="GO:0020037">
    <property type="term" value="F:heme binding"/>
    <property type="evidence" value="ECO:0007669"/>
    <property type="project" value="UniProtKB-UniRule"/>
</dbReference>
<dbReference type="PANTHER" id="PTHR31517:SF51">
    <property type="entry name" value="PEROXIDASE 55"/>
    <property type="match status" value="1"/>
</dbReference>
<keyword evidence="11" id="KW-0873">Pyrrolidone carboxylic acid</keyword>
<feature type="binding site" evidence="14">
    <location>
        <position position="260"/>
    </location>
    <ligand>
        <name>Ca(2+)</name>
        <dbReference type="ChEBI" id="CHEBI:29108"/>
        <label>2</label>
    </ligand>
</feature>
<feature type="signal peptide" evidence="16">
    <location>
        <begin position="1"/>
        <end position="33"/>
    </location>
</feature>